<evidence type="ECO:0000313" key="2">
    <source>
        <dbReference type="EMBL" id="TWE09426.1"/>
    </source>
</evidence>
<dbReference type="RefSeq" id="WP_246104692.1">
    <property type="nucleotide sequence ID" value="NZ_VIVQ01000003.1"/>
</dbReference>
<reference evidence="2 3" key="1">
    <citation type="submission" date="2019-06" db="EMBL/GenBank/DDBJ databases">
        <title>Sequencing the genomes of 1000 actinobacteria strains.</title>
        <authorList>
            <person name="Klenk H.-P."/>
        </authorList>
    </citation>
    <scope>NUCLEOTIDE SEQUENCE [LARGE SCALE GENOMIC DNA]</scope>
    <source>
        <strain evidence="2 3">DSM 19560</strain>
    </source>
</reference>
<evidence type="ECO:0000313" key="3">
    <source>
        <dbReference type="Proteomes" id="UP000318297"/>
    </source>
</evidence>
<accession>A0A561E1C3</accession>
<dbReference type="AlphaFoldDB" id="A0A561E1C3"/>
<evidence type="ECO:0008006" key="4">
    <source>
        <dbReference type="Google" id="ProtNLM"/>
    </source>
</evidence>
<keyword evidence="3" id="KW-1185">Reference proteome</keyword>
<dbReference type="EMBL" id="VIVQ01000003">
    <property type="protein sequence ID" value="TWE09426.1"/>
    <property type="molecule type" value="Genomic_DNA"/>
</dbReference>
<name>A0A561E1C3_9MICO</name>
<keyword evidence="1" id="KW-1133">Transmembrane helix</keyword>
<organism evidence="2 3">
    <name type="scientific">Rudaeicoccus suwonensis</name>
    <dbReference type="NCBI Taxonomy" id="657409"/>
    <lineage>
        <taxon>Bacteria</taxon>
        <taxon>Bacillati</taxon>
        <taxon>Actinomycetota</taxon>
        <taxon>Actinomycetes</taxon>
        <taxon>Micrococcales</taxon>
        <taxon>Dermacoccaceae</taxon>
        <taxon>Rudaeicoccus</taxon>
    </lineage>
</organism>
<protein>
    <recommendedName>
        <fullName evidence="4">TadE-like protein</fullName>
    </recommendedName>
</protein>
<keyword evidence="1" id="KW-0472">Membrane</keyword>
<sequence length="172" mass="18301">MSRRVLRHTARGVRELVGRSPIAARCRARLASAGREDGSAIVEFIVVGVALILPVFYLVVTLARLQAGTYAVAAAARESSRMFVTASNDSTATARSQAAARMAFADQGFEGAGTVQVLCSKSPCLTPDGVIDTVADLDVELPLIPSFLQGAVPSVVHLHSRHAEVVDRYRAR</sequence>
<feature type="transmembrane region" description="Helical" evidence="1">
    <location>
        <begin position="40"/>
        <end position="60"/>
    </location>
</feature>
<keyword evidence="1" id="KW-0812">Transmembrane</keyword>
<evidence type="ECO:0000256" key="1">
    <source>
        <dbReference type="SAM" id="Phobius"/>
    </source>
</evidence>
<dbReference type="Proteomes" id="UP000318297">
    <property type="component" value="Unassembled WGS sequence"/>
</dbReference>
<gene>
    <name evidence="2" type="ORF">BKA23_3129</name>
</gene>
<proteinExistence type="predicted"/>
<comment type="caution">
    <text evidence="2">The sequence shown here is derived from an EMBL/GenBank/DDBJ whole genome shotgun (WGS) entry which is preliminary data.</text>
</comment>